<dbReference type="CDD" id="cd07067">
    <property type="entry name" value="HP_PGM_like"/>
    <property type="match status" value="1"/>
</dbReference>
<feature type="binding site" evidence="5">
    <location>
        <position position="85"/>
    </location>
    <ligand>
        <name>substrate</name>
    </ligand>
</feature>
<dbReference type="EMBL" id="JADOUF010000001">
    <property type="protein sequence ID" value="MBG6135640.1"/>
    <property type="molecule type" value="Genomic_DNA"/>
</dbReference>
<dbReference type="GO" id="GO:0004619">
    <property type="term" value="F:phosphoglycerate mutase activity"/>
    <property type="evidence" value="ECO:0007669"/>
    <property type="project" value="UniProtKB-EC"/>
</dbReference>
<organism evidence="6 7">
    <name type="scientific">Longispora fulva</name>
    <dbReference type="NCBI Taxonomy" id="619741"/>
    <lineage>
        <taxon>Bacteria</taxon>
        <taxon>Bacillati</taxon>
        <taxon>Actinomycetota</taxon>
        <taxon>Actinomycetes</taxon>
        <taxon>Micromonosporales</taxon>
        <taxon>Micromonosporaceae</taxon>
        <taxon>Longispora</taxon>
    </lineage>
</organism>
<dbReference type="InterPro" id="IPR005952">
    <property type="entry name" value="Phosphogly_mut1"/>
</dbReference>
<dbReference type="Proteomes" id="UP000622552">
    <property type="component" value="Unassembled WGS sequence"/>
</dbReference>
<dbReference type="SUPFAM" id="SSF53254">
    <property type="entry name" value="Phosphoglycerate mutase-like"/>
    <property type="match status" value="1"/>
</dbReference>
<keyword evidence="4" id="KW-0413">Isomerase</keyword>
<evidence type="ECO:0000313" key="6">
    <source>
        <dbReference type="EMBL" id="MBG6135640.1"/>
    </source>
</evidence>
<dbReference type="InterPro" id="IPR013078">
    <property type="entry name" value="His_Pase_superF_clade-1"/>
</dbReference>
<evidence type="ECO:0000256" key="2">
    <source>
        <dbReference type="ARBA" id="ARBA00012028"/>
    </source>
</evidence>
<name>A0A8J7GBS7_9ACTN</name>
<dbReference type="InterPro" id="IPR029033">
    <property type="entry name" value="His_PPase_superfam"/>
</dbReference>
<dbReference type="Gene3D" id="3.40.50.1240">
    <property type="entry name" value="Phosphoglycerate mutase-like"/>
    <property type="match status" value="1"/>
</dbReference>
<dbReference type="PANTHER" id="PTHR11931">
    <property type="entry name" value="PHOSPHOGLYCERATE MUTASE"/>
    <property type="match status" value="1"/>
</dbReference>
<keyword evidence="3" id="KW-0324">Glycolysis</keyword>
<protein>
    <recommendedName>
        <fullName evidence="2">phosphoglycerate mutase (2,3-diphosphoglycerate-dependent)</fullName>
        <ecNumber evidence="2">5.4.2.11</ecNumber>
    </recommendedName>
</protein>
<comment type="caution">
    <text evidence="6">The sequence shown here is derived from an EMBL/GenBank/DDBJ whole genome shotgun (WGS) entry which is preliminary data.</text>
</comment>
<evidence type="ECO:0000256" key="5">
    <source>
        <dbReference type="PIRSR" id="PIRSR613078-2"/>
    </source>
</evidence>
<feature type="binding site" evidence="5">
    <location>
        <begin position="20"/>
        <end position="27"/>
    </location>
    <ligand>
        <name>substrate</name>
    </ligand>
</feature>
<dbReference type="SMART" id="SM00855">
    <property type="entry name" value="PGAM"/>
    <property type="match status" value="1"/>
</dbReference>
<dbReference type="GO" id="GO:0006096">
    <property type="term" value="P:glycolytic process"/>
    <property type="evidence" value="ECO:0007669"/>
    <property type="project" value="UniProtKB-KW"/>
</dbReference>
<comment type="similarity">
    <text evidence="1">Belongs to the phosphoglycerate mutase family. BPG-dependent PGAM subfamily.</text>
</comment>
<sequence length="239" mass="26140">MTASRGDTVHPCPAEVVAVRHGQSAANVAFAEAEATGRDVDLAGRDADVELSPAGRAQSAALGGWLAALPPARFPHVTYCSPYLRARQTWDLAAEHAAAAGRPACPTRVDERLRDREMGHLELLTPATIARRFPEEARRRERLGDFYHRPPGGESLADVAARLRTFLADLDRVEPGRRVLLITHDAVVLMLRYVTEQLDEAELTELMLAGSVRNAAVNRWEATTGRLRLAEFNATGHLP</sequence>
<dbReference type="Pfam" id="PF00300">
    <property type="entry name" value="His_Phos_1"/>
    <property type="match status" value="1"/>
</dbReference>
<proteinExistence type="inferred from homology"/>
<evidence type="ECO:0000256" key="4">
    <source>
        <dbReference type="ARBA" id="ARBA00023235"/>
    </source>
</evidence>
<accession>A0A8J7GBS7</accession>
<evidence type="ECO:0000313" key="7">
    <source>
        <dbReference type="Proteomes" id="UP000622552"/>
    </source>
</evidence>
<evidence type="ECO:0000256" key="1">
    <source>
        <dbReference type="ARBA" id="ARBA00006717"/>
    </source>
</evidence>
<evidence type="ECO:0000256" key="3">
    <source>
        <dbReference type="ARBA" id="ARBA00023152"/>
    </source>
</evidence>
<dbReference type="AlphaFoldDB" id="A0A8J7GBS7"/>
<dbReference type="EC" id="5.4.2.11" evidence="2"/>
<dbReference type="RefSeq" id="WP_197002723.1">
    <property type="nucleotide sequence ID" value="NZ_BONS01000002.1"/>
</dbReference>
<reference evidence="6" key="1">
    <citation type="submission" date="2020-11" db="EMBL/GenBank/DDBJ databases">
        <title>Sequencing the genomes of 1000 actinobacteria strains.</title>
        <authorList>
            <person name="Klenk H.-P."/>
        </authorList>
    </citation>
    <scope>NUCLEOTIDE SEQUENCE</scope>
    <source>
        <strain evidence="6">DSM 45356</strain>
    </source>
</reference>
<gene>
    <name evidence="6" type="ORF">IW245_001834</name>
</gene>
<keyword evidence="7" id="KW-1185">Reference proteome</keyword>
<feature type="binding site" evidence="5">
    <location>
        <begin position="36"/>
        <end position="37"/>
    </location>
    <ligand>
        <name>substrate</name>
    </ligand>
</feature>